<evidence type="ECO:0000256" key="7">
    <source>
        <dbReference type="SAM" id="MobiDB-lite"/>
    </source>
</evidence>
<dbReference type="SUPFAM" id="SSF55874">
    <property type="entry name" value="ATPase domain of HSP90 chaperone/DNA topoisomerase II/histidine kinase"/>
    <property type="match status" value="1"/>
</dbReference>
<dbReference type="EMBL" id="JACCKX010000001">
    <property type="protein sequence ID" value="NZA01026.1"/>
    <property type="molecule type" value="Genomic_DNA"/>
</dbReference>
<dbReference type="Gene3D" id="3.30.565.10">
    <property type="entry name" value="Histidine kinase-like ATPase, C-terminal domain"/>
    <property type="match status" value="1"/>
</dbReference>
<feature type="transmembrane region" description="Helical" evidence="8">
    <location>
        <begin position="61"/>
        <end position="80"/>
    </location>
</feature>
<reference evidence="10 11" key="1">
    <citation type="submission" date="2020-07" db="EMBL/GenBank/DDBJ databases">
        <authorList>
            <person name="Maaloum M."/>
        </authorList>
    </citation>
    <scope>NUCLEOTIDE SEQUENCE [LARGE SCALE GENOMIC DNA]</scope>
    <source>
        <strain evidence="10 11">GCS-AN-3</strain>
    </source>
</reference>
<feature type="transmembrane region" description="Helical" evidence="8">
    <location>
        <begin position="38"/>
        <end position="55"/>
    </location>
</feature>
<evidence type="ECO:0000256" key="1">
    <source>
        <dbReference type="ARBA" id="ARBA00000085"/>
    </source>
</evidence>
<evidence type="ECO:0000313" key="10">
    <source>
        <dbReference type="EMBL" id="NZA01026.1"/>
    </source>
</evidence>
<dbReference type="InterPro" id="IPR036097">
    <property type="entry name" value="HisK_dim/P_sf"/>
</dbReference>
<feature type="transmembrane region" description="Helical" evidence="8">
    <location>
        <begin position="187"/>
        <end position="204"/>
    </location>
</feature>
<dbReference type="InterPro" id="IPR036890">
    <property type="entry name" value="HATPase_C_sf"/>
</dbReference>
<feature type="transmembrane region" description="Helical" evidence="8">
    <location>
        <begin position="131"/>
        <end position="150"/>
    </location>
</feature>
<keyword evidence="3" id="KW-0597">Phosphoprotein</keyword>
<feature type="transmembrane region" description="Helical" evidence="8">
    <location>
        <begin position="157"/>
        <end position="175"/>
    </location>
</feature>
<dbReference type="PROSITE" id="PS50109">
    <property type="entry name" value="HIS_KIN"/>
    <property type="match status" value="1"/>
</dbReference>
<protein>
    <recommendedName>
        <fullName evidence="2">histidine kinase</fullName>
        <ecNumber evidence="2">2.7.13.3</ecNumber>
    </recommendedName>
</protein>
<keyword evidence="8" id="KW-0812">Transmembrane</keyword>
<accession>A0A853IKY5</accession>
<evidence type="ECO:0000313" key="11">
    <source>
        <dbReference type="Proteomes" id="UP000589716"/>
    </source>
</evidence>
<evidence type="ECO:0000256" key="3">
    <source>
        <dbReference type="ARBA" id="ARBA00022553"/>
    </source>
</evidence>
<comment type="caution">
    <text evidence="10">The sequence shown here is derived from an EMBL/GenBank/DDBJ whole genome shotgun (WGS) entry which is preliminary data.</text>
</comment>
<dbReference type="SUPFAM" id="SSF47384">
    <property type="entry name" value="Homodimeric domain of signal transducing histidine kinase"/>
    <property type="match status" value="1"/>
</dbReference>
<dbReference type="Gene3D" id="1.10.287.130">
    <property type="match status" value="1"/>
</dbReference>
<keyword evidence="8" id="KW-1133">Transmembrane helix</keyword>
<dbReference type="FunFam" id="3.30.565.10:FF:000049">
    <property type="entry name" value="Two-component sensor histidine kinase"/>
    <property type="match status" value="1"/>
</dbReference>
<dbReference type="SMART" id="SM00388">
    <property type="entry name" value="HisKA"/>
    <property type="match status" value="1"/>
</dbReference>
<dbReference type="AlphaFoldDB" id="A0A853IKY5"/>
<evidence type="ECO:0000256" key="8">
    <source>
        <dbReference type="SAM" id="Phobius"/>
    </source>
</evidence>
<feature type="compositionally biased region" description="Low complexity" evidence="7">
    <location>
        <begin position="467"/>
        <end position="482"/>
    </location>
</feature>
<keyword evidence="11" id="KW-1185">Reference proteome</keyword>
<evidence type="ECO:0000256" key="6">
    <source>
        <dbReference type="ARBA" id="ARBA00023012"/>
    </source>
</evidence>
<feature type="domain" description="Histidine kinase" evidence="9">
    <location>
        <begin position="248"/>
        <end position="457"/>
    </location>
</feature>
<keyword evidence="8" id="KW-0472">Membrane</keyword>
<dbReference type="InterPro" id="IPR003661">
    <property type="entry name" value="HisK_dim/P_dom"/>
</dbReference>
<evidence type="ECO:0000256" key="2">
    <source>
        <dbReference type="ARBA" id="ARBA00012438"/>
    </source>
</evidence>
<dbReference type="CDD" id="cd00082">
    <property type="entry name" value="HisKA"/>
    <property type="match status" value="1"/>
</dbReference>
<evidence type="ECO:0000256" key="5">
    <source>
        <dbReference type="ARBA" id="ARBA00022777"/>
    </source>
</evidence>
<dbReference type="SMART" id="SM00387">
    <property type="entry name" value="HATPase_c"/>
    <property type="match status" value="1"/>
</dbReference>
<name>A0A853IKY5_9BURK</name>
<dbReference type="Pfam" id="PF00512">
    <property type="entry name" value="HisKA"/>
    <property type="match status" value="1"/>
</dbReference>
<organism evidence="10 11">
    <name type="scientific">Ottowia beijingensis</name>
    <dbReference type="NCBI Taxonomy" id="1207057"/>
    <lineage>
        <taxon>Bacteria</taxon>
        <taxon>Pseudomonadati</taxon>
        <taxon>Pseudomonadota</taxon>
        <taxon>Betaproteobacteria</taxon>
        <taxon>Burkholderiales</taxon>
        <taxon>Comamonadaceae</taxon>
        <taxon>Ottowia</taxon>
    </lineage>
</organism>
<feature type="region of interest" description="Disordered" evidence="7">
    <location>
        <begin position="460"/>
        <end position="482"/>
    </location>
</feature>
<gene>
    <name evidence="10" type="ORF">H0I39_03230</name>
</gene>
<sequence>MNSASTTARRTADAIVRVSEADWVEATKMATVMRGVDTSQWAALAVVAVLAWLSWSHALRTVLYAVLGTSLAVAVVRYRVVRGFLRLAREGQIDHQLAYLHRHRWFWPLNAISWGVWPLVFHGRLPPESEVVCWMLTAGVGGVAVAWMSAHLQVTRVFLWTFLACVAASVGTIIVVWPEHMTQGRDFWFPAVLGVYWLMLLRMARQLHELYRESIDLSYHNARLIHSLREQKGLAEEASRFKDRFLAGAAHDLKQPVSALGIYAEWLSNEPELVHELGPKILQSTQAINALFDSLFDLVKLDAGRFDIDVRAIDVPELLSDLQVQFSPMAQQKGLALRIRSPQLTVQSDPILLRRILGNLVANAIRYTLQGGILLAARRRGDAVLFEVWDTGIGIAAHEQGQIFGEFYKVRTAGTEEGFGLGLSIVQRLSSRQGYPVSMRSQPRLGTVFRVLVPPEPRAATPGFRNSAIHSSGQSAGSASGS</sequence>
<comment type="catalytic activity">
    <reaction evidence="1">
        <text>ATP + protein L-histidine = ADP + protein N-phospho-L-histidine.</text>
        <dbReference type="EC" id="2.7.13.3"/>
    </reaction>
</comment>
<dbReference type="RefSeq" id="WP_180549540.1">
    <property type="nucleotide sequence ID" value="NZ_JACCKX010000001.1"/>
</dbReference>
<feature type="transmembrane region" description="Helical" evidence="8">
    <location>
        <begin position="105"/>
        <end position="125"/>
    </location>
</feature>
<dbReference type="PRINTS" id="PR00344">
    <property type="entry name" value="BCTRLSENSOR"/>
</dbReference>
<dbReference type="Proteomes" id="UP000589716">
    <property type="component" value="Unassembled WGS sequence"/>
</dbReference>
<proteinExistence type="predicted"/>
<evidence type="ECO:0000259" key="9">
    <source>
        <dbReference type="PROSITE" id="PS50109"/>
    </source>
</evidence>
<dbReference type="EC" id="2.7.13.3" evidence="2"/>
<keyword evidence="6" id="KW-0902">Two-component regulatory system</keyword>
<keyword evidence="5 10" id="KW-0418">Kinase</keyword>
<dbReference type="InterPro" id="IPR004358">
    <property type="entry name" value="Sig_transdc_His_kin-like_C"/>
</dbReference>
<dbReference type="InterPro" id="IPR050736">
    <property type="entry name" value="Sensor_HK_Regulatory"/>
</dbReference>
<dbReference type="GO" id="GO:0000155">
    <property type="term" value="F:phosphorelay sensor kinase activity"/>
    <property type="evidence" value="ECO:0007669"/>
    <property type="project" value="InterPro"/>
</dbReference>
<dbReference type="InterPro" id="IPR005467">
    <property type="entry name" value="His_kinase_dom"/>
</dbReference>
<keyword evidence="4" id="KW-0808">Transferase</keyword>
<dbReference type="PANTHER" id="PTHR43711">
    <property type="entry name" value="TWO-COMPONENT HISTIDINE KINASE"/>
    <property type="match status" value="1"/>
</dbReference>
<dbReference type="InterPro" id="IPR003594">
    <property type="entry name" value="HATPase_dom"/>
</dbReference>
<dbReference type="Pfam" id="PF02518">
    <property type="entry name" value="HATPase_c"/>
    <property type="match status" value="1"/>
</dbReference>
<dbReference type="PANTHER" id="PTHR43711:SF31">
    <property type="entry name" value="HISTIDINE KINASE"/>
    <property type="match status" value="1"/>
</dbReference>
<evidence type="ECO:0000256" key="4">
    <source>
        <dbReference type="ARBA" id="ARBA00022679"/>
    </source>
</evidence>